<evidence type="ECO:0000313" key="3">
    <source>
        <dbReference type="Proteomes" id="UP000626220"/>
    </source>
</evidence>
<dbReference type="Pfam" id="PF00534">
    <property type="entry name" value="Glycos_transf_1"/>
    <property type="match status" value="1"/>
</dbReference>
<sequence length="360" mass="40849">MKYYAEAWNGPVSSSLQLRNEAVPFGRTVDPADLPFALHLRQPGERMDRAFLESFDVILCSGDNHRYLDLAERCANTRTKLVYIIEYTPQTRRQIIFLDPRASIFAKLYSLAWTHRQERRRRRAFRRCDGLQANGYPAMEVYRRVNANTILYLDNRITSALVATEAEIAAREAHIRSGKPIRILHSGRLEPLKGAQDLVPIARRLLERGVNFELDIFGTGSLAAGIRREIDATGLSSRVRLHDPVDFETGLVPFARTRADIFLSCHRQSDPSCTYLESMGCGLPIAGYANEMWKGLREASDAGWTVPLGDWKARADQLHDIALRREEIVDKAAKAVSFASAHLFEQEFQRRIDHLQALVA</sequence>
<feature type="domain" description="Glycosyl transferase family 1" evidence="1">
    <location>
        <begin position="171"/>
        <end position="324"/>
    </location>
</feature>
<accession>A0A8J3H393</accession>
<proteinExistence type="predicted"/>
<organism evidence="2 3">
    <name type="scientific">Seohaeicola zhoushanensis</name>
    <dbReference type="NCBI Taxonomy" id="1569283"/>
    <lineage>
        <taxon>Bacteria</taxon>
        <taxon>Pseudomonadati</taxon>
        <taxon>Pseudomonadota</taxon>
        <taxon>Alphaproteobacteria</taxon>
        <taxon>Rhodobacterales</taxon>
        <taxon>Roseobacteraceae</taxon>
        <taxon>Seohaeicola</taxon>
    </lineage>
</organism>
<evidence type="ECO:0000313" key="2">
    <source>
        <dbReference type="EMBL" id="GHF75477.1"/>
    </source>
</evidence>
<dbReference type="EMBL" id="BNCJ01000046">
    <property type="protein sequence ID" value="GHF75477.1"/>
    <property type="molecule type" value="Genomic_DNA"/>
</dbReference>
<protein>
    <recommendedName>
        <fullName evidence="1">Glycosyl transferase family 1 domain-containing protein</fullName>
    </recommendedName>
</protein>
<keyword evidence="3" id="KW-1185">Reference proteome</keyword>
<dbReference type="Proteomes" id="UP000626220">
    <property type="component" value="Unassembled WGS sequence"/>
</dbReference>
<dbReference type="PANTHER" id="PTHR12526:SF637">
    <property type="entry name" value="GLYCOSYLTRANSFERASE EPSF-RELATED"/>
    <property type="match status" value="1"/>
</dbReference>
<reference evidence="2" key="1">
    <citation type="journal article" date="2014" name="Int. J. Syst. Evol. Microbiol.">
        <title>Complete genome sequence of Corynebacterium casei LMG S-19264T (=DSM 44701T), isolated from a smear-ripened cheese.</title>
        <authorList>
            <consortium name="US DOE Joint Genome Institute (JGI-PGF)"/>
            <person name="Walter F."/>
            <person name="Albersmeier A."/>
            <person name="Kalinowski J."/>
            <person name="Ruckert C."/>
        </authorList>
    </citation>
    <scope>NUCLEOTIDE SEQUENCE</scope>
    <source>
        <strain evidence="2">KCTC 42650</strain>
    </source>
</reference>
<gene>
    <name evidence="2" type="ORF">GCM10017056_52460</name>
</gene>
<evidence type="ECO:0000259" key="1">
    <source>
        <dbReference type="Pfam" id="PF00534"/>
    </source>
</evidence>
<name>A0A8J3H393_9RHOB</name>
<dbReference type="SUPFAM" id="SSF53756">
    <property type="entry name" value="UDP-Glycosyltransferase/glycogen phosphorylase"/>
    <property type="match status" value="1"/>
</dbReference>
<dbReference type="GO" id="GO:0016757">
    <property type="term" value="F:glycosyltransferase activity"/>
    <property type="evidence" value="ECO:0007669"/>
    <property type="project" value="InterPro"/>
</dbReference>
<comment type="caution">
    <text evidence="2">The sequence shown here is derived from an EMBL/GenBank/DDBJ whole genome shotgun (WGS) entry which is preliminary data.</text>
</comment>
<dbReference type="InterPro" id="IPR001296">
    <property type="entry name" value="Glyco_trans_1"/>
</dbReference>
<dbReference type="PANTHER" id="PTHR12526">
    <property type="entry name" value="GLYCOSYLTRANSFERASE"/>
    <property type="match status" value="1"/>
</dbReference>
<reference evidence="2" key="2">
    <citation type="submission" date="2020-09" db="EMBL/GenBank/DDBJ databases">
        <authorList>
            <person name="Sun Q."/>
            <person name="Kim S."/>
        </authorList>
    </citation>
    <scope>NUCLEOTIDE SEQUENCE</scope>
    <source>
        <strain evidence="2">KCTC 42650</strain>
    </source>
</reference>
<dbReference type="AlphaFoldDB" id="A0A8J3H393"/>
<dbReference type="Gene3D" id="3.40.50.2000">
    <property type="entry name" value="Glycogen Phosphorylase B"/>
    <property type="match status" value="1"/>
</dbReference>